<reference evidence="11" key="1">
    <citation type="submission" date="2025-08" db="UniProtKB">
        <authorList>
            <consortium name="Ensembl"/>
        </authorList>
    </citation>
    <scope>IDENTIFICATION</scope>
</reference>
<proteinExistence type="predicted"/>
<keyword evidence="6" id="KW-0206">Cytoskeleton</keyword>
<feature type="compositionally biased region" description="Gly residues" evidence="10">
    <location>
        <begin position="27"/>
        <end position="38"/>
    </location>
</feature>
<evidence type="ECO:0000256" key="5">
    <source>
        <dbReference type="ARBA" id="ARBA00023054"/>
    </source>
</evidence>
<dbReference type="InterPro" id="IPR019323">
    <property type="entry name" value="ELKS/CAST"/>
</dbReference>
<sequence>ATTSGSGRSPRLPRSPRMGHRRTNSTGGSGGGPGGAGGKTLSMENIQSLNAAYATSGPMYLSDNEVAIAGDHLPKSGGAVTTMGRQRVTYGSRGSSSGVVAASTPNISTSVPANAVLPAGMMGGDALAFGDHHMASTVPHSLRQARDNTILDLQAQLKEVLRENEMLRREVEVKESKLSSSMNSIKTFWSPELKKERALRKDEVSKIAVWKEQYRVIQDEAQHLQMTVQALQDELRIQRDLNQLLQQDPASQGRDLALTSEPTEENYRRLQAEHERQAKELFLLRKTLEEMELRIDTQKQTLGARDESIKKLLEMLQSKGPSAKASEEDQERTRRLADAEMNRHHLESLLDQRDREITALREELHRRYEGTPESTKTKALQTVIDMKDAKISSLERNLRDMEEELLMMKSNGLLSCEERQEEMKQMEVYRSHTKFMKNKVRDQVKQDLSRKDTELLGLQTKLETLTNQFSDSKQHIEVLKESLTAKEQRAAILQTEVDALRLRLEEKEATLNKKSKQIQEMSEEKGTLNGEIHDLKDMLEVKERKVNVLQKKIENLQEQLRDKEKQMSSLKERVKSLQADTSNTDTALTTLEESLAEKERIIERLKEQRDRDDREKTEELECTKKELKELKERLSLLQGDLSDRETSLLDLKEHASSLASSGLKKDSKLKSLEIALEQKKEECIKLENHLILFSISLEAQANTELAERIRNLEQEVARHKEDSGKAQAEVDRLLEILREMENEKNDKDKKISELERQMKDQTKKVASLKHKEQVEKSRNARLMEEARKREDNLSETSQQMEELLGAMEKVKQELESMRAKLASTQQSLCEKEAHLTTLRAERRKHLEEVLEMKQEALLAAISEKDANIALLELSSSKKKKTQDEVALLKREKDRLVQQLKQQTQNRMKLMADNYEDDHLKAAPDQTNHKPSPDQDDEEGIWA</sequence>
<feature type="compositionally biased region" description="Low complexity" evidence="10">
    <location>
        <begin position="1"/>
        <end position="16"/>
    </location>
</feature>
<dbReference type="GO" id="GO:0048788">
    <property type="term" value="C:cytoskeleton of presynaptic active zone"/>
    <property type="evidence" value="ECO:0007669"/>
    <property type="project" value="TreeGrafter"/>
</dbReference>
<evidence type="ECO:0000256" key="2">
    <source>
        <dbReference type="ARBA" id="ARBA00022490"/>
    </source>
</evidence>
<keyword evidence="5 9" id="KW-0175">Coiled coil</keyword>
<feature type="compositionally biased region" description="Basic and acidic residues" evidence="10">
    <location>
        <begin position="916"/>
        <end position="932"/>
    </location>
</feature>
<dbReference type="Proteomes" id="UP000261640">
    <property type="component" value="Unplaced"/>
</dbReference>
<dbReference type="GO" id="GO:0007274">
    <property type="term" value="P:neuromuscular synaptic transmission"/>
    <property type="evidence" value="ECO:0007669"/>
    <property type="project" value="TreeGrafter"/>
</dbReference>
<evidence type="ECO:0000256" key="3">
    <source>
        <dbReference type="ARBA" id="ARBA00022553"/>
    </source>
</evidence>
<feature type="compositionally biased region" description="Acidic residues" evidence="10">
    <location>
        <begin position="933"/>
        <end position="942"/>
    </location>
</feature>
<keyword evidence="2" id="KW-0963">Cytoplasm</keyword>
<evidence type="ECO:0000256" key="1">
    <source>
        <dbReference type="ARBA" id="ARBA00004245"/>
    </source>
</evidence>
<keyword evidence="3" id="KW-0597">Phosphoprotein</keyword>
<feature type="coiled-coil region" evidence="9">
    <location>
        <begin position="384"/>
        <end position="411"/>
    </location>
</feature>
<evidence type="ECO:0000313" key="11">
    <source>
        <dbReference type="Ensembl" id="ENSMAMP00000050437.1"/>
    </source>
</evidence>
<dbReference type="Pfam" id="PF10174">
    <property type="entry name" value="Cast"/>
    <property type="match status" value="1"/>
</dbReference>
<dbReference type="GeneTree" id="ENSGT00650000093320"/>
<evidence type="ECO:0000256" key="8">
    <source>
        <dbReference type="ARBA" id="ARBA00034106"/>
    </source>
</evidence>
<protein>
    <submittedName>
        <fullName evidence="11">ELKS/RAB6-interacting/CAST family member 1a</fullName>
    </submittedName>
</protein>
<comment type="subcellular location">
    <subcellularLocation>
        <location evidence="1">Cytoplasm</location>
        <location evidence="1">Cytoskeleton</location>
    </subcellularLocation>
    <subcellularLocation>
        <location evidence="8">Presynapse</location>
    </subcellularLocation>
</comment>
<dbReference type="PANTHER" id="PTHR18861:SF1">
    <property type="entry name" value="ELKS_RAB6-INTERACTING_CAST FAMILY MEMBER 1"/>
    <property type="match status" value="1"/>
</dbReference>
<feature type="region of interest" description="Disordered" evidence="10">
    <location>
        <begin position="759"/>
        <end position="797"/>
    </location>
</feature>
<evidence type="ECO:0000256" key="4">
    <source>
        <dbReference type="ARBA" id="ARBA00023018"/>
    </source>
</evidence>
<dbReference type="AlphaFoldDB" id="A0A7N8XG41"/>
<feature type="region of interest" description="Disordered" evidence="10">
    <location>
        <begin position="246"/>
        <end position="265"/>
    </location>
</feature>
<accession>A0A7N8XG41</accession>
<reference evidence="11" key="2">
    <citation type="submission" date="2025-09" db="UniProtKB">
        <authorList>
            <consortium name="Ensembl"/>
        </authorList>
    </citation>
    <scope>IDENTIFICATION</scope>
</reference>
<dbReference type="GO" id="GO:0098882">
    <property type="term" value="F:structural constituent of presynaptic active zone"/>
    <property type="evidence" value="ECO:0007669"/>
    <property type="project" value="TreeGrafter"/>
</dbReference>
<feature type="region of interest" description="Disordered" evidence="10">
    <location>
        <begin position="904"/>
        <end position="942"/>
    </location>
</feature>
<feature type="coiled-coil region" evidence="9">
    <location>
        <begin position="150"/>
        <end position="177"/>
    </location>
</feature>
<keyword evidence="12" id="KW-1185">Reference proteome</keyword>
<evidence type="ECO:0000256" key="6">
    <source>
        <dbReference type="ARBA" id="ARBA00023212"/>
    </source>
</evidence>
<evidence type="ECO:0000256" key="7">
    <source>
        <dbReference type="ARBA" id="ARBA00023273"/>
    </source>
</evidence>
<evidence type="ECO:0000256" key="9">
    <source>
        <dbReference type="SAM" id="Coils"/>
    </source>
</evidence>
<organism evidence="11 12">
    <name type="scientific">Mastacembelus armatus</name>
    <name type="common">zig-zag eel</name>
    <dbReference type="NCBI Taxonomy" id="205130"/>
    <lineage>
        <taxon>Eukaryota</taxon>
        <taxon>Metazoa</taxon>
        <taxon>Chordata</taxon>
        <taxon>Craniata</taxon>
        <taxon>Vertebrata</taxon>
        <taxon>Euteleostomi</taxon>
        <taxon>Actinopterygii</taxon>
        <taxon>Neopterygii</taxon>
        <taxon>Teleostei</taxon>
        <taxon>Neoteleostei</taxon>
        <taxon>Acanthomorphata</taxon>
        <taxon>Anabantaria</taxon>
        <taxon>Synbranchiformes</taxon>
        <taxon>Mastacembelidae</taxon>
        <taxon>Mastacembelus</taxon>
    </lineage>
</organism>
<feature type="coiled-coil region" evidence="9">
    <location>
        <begin position="476"/>
        <end position="640"/>
    </location>
</feature>
<keyword evidence="4" id="KW-0770">Synapse</keyword>
<dbReference type="GO" id="GO:0048167">
    <property type="term" value="P:regulation of synaptic plasticity"/>
    <property type="evidence" value="ECO:0007669"/>
    <property type="project" value="TreeGrafter"/>
</dbReference>
<dbReference type="PANTHER" id="PTHR18861">
    <property type="entry name" value="ELKS/RAB6-INTERACTING/CAST PROTEIN"/>
    <property type="match status" value="1"/>
</dbReference>
<feature type="region of interest" description="Disordered" evidence="10">
    <location>
        <begin position="1"/>
        <end position="41"/>
    </location>
</feature>
<evidence type="ECO:0000256" key="10">
    <source>
        <dbReference type="SAM" id="MobiDB-lite"/>
    </source>
</evidence>
<feature type="compositionally biased region" description="Basic and acidic residues" evidence="10">
    <location>
        <begin position="759"/>
        <end position="792"/>
    </location>
</feature>
<dbReference type="Ensembl" id="ENSMAMT00000037968.1">
    <property type="protein sequence ID" value="ENSMAMP00000050437.1"/>
    <property type="gene ID" value="ENSMAMG00000006986.2"/>
</dbReference>
<dbReference type="Gene3D" id="1.10.287.1490">
    <property type="match status" value="1"/>
</dbReference>
<name>A0A7N8XG41_9TELE</name>
<keyword evidence="7" id="KW-0966">Cell projection</keyword>
<evidence type="ECO:0000313" key="12">
    <source>
        <dbReference type="Proteomes" id="UP000261640"/>
    </source>
</evidence>
<dbReference type="GO" id="GO:0030424">
    <property type="term" value="C:axon"/>
    <property type="evidence" value="ECO:0007669"/>
    <property type="project" value="UniProtKB-SubCell"/>
</dbReference>
<dbReference type="SUPFAM" id="SSF57997">
    <property type="entry name" value="Tropomyosin"/>
    <property type="match status" value="1"/>
</dbReference>